<name>A0ABQ8LT19_LABRO</name>
<evidence type="ECO:0000313" key="3">
    <source>
        <dbReference type="EMBL" id="KAI2653799.1"/>
    </source>
</evidence>
<dbReference type="PANTHER" id="PTHR35617">
    <property type="entry name" value="PHAGE_INTEGRASE DOMAIN-CONTAINING PROTEIN"/>
    <property type="match status" value="1"/>
</dbReference>
<dbReference type="InterPro" id="IPR013762">
    <property type="entry name" value="Integrase-like_cat_sf"/>
</dbReference>
<gene>
    <name evidence="3" type="ORF">H4Q32_014147</name>
</gene>
<reference evidence="3 4" key="1">
    <citation type="submission" date="2022-01" db="EMBL/GenBank/DDBJ databases">
        <title>A high-quality chromosome-level genome assembly of rohu carp, Labeo rohita.</title>
        <authorList>
            <person name="Arick M.A. II"/>
            <person name="Hsu C.-Y."/>
            <person name="Magbanua Z."/>
            <person name="Pechanova O."/>
            <person name="Grover C."/>
            <person name="Miller E."/>
            <person name="Thrash A."/>
            <person name="Ezzel L."/>
            <person name="Alam S."/>
            <person name="Benzie J."/>
            <person name="Hamilton M."/>
            <person name="Karsi A."/>
            <person name="Lawrence M.L."/>
            <person name="Peterson D.G."/>
        </authorList>
    </citation>
    <scope>NUCLEOTIDE SEQUENCE [LARGE SCALE GENOMIC DNA]</scope>
    <source>
        <strain evidence="4">BAU-BD-2019</strain>
        <tissue evidence="3">Blood</tissue>
    </source>
</reference>
<keyword evidence="1" id="KW-0233">DNA recombination</keyword>
<dbReference type="Gene3D" id="1.10.443.10">
    <property type="entry name" value="Intergrase catalytic core"/>
    <property type="match status" value="1"/>
</dbReference>
<sequence length="302" mass="33523">MASLVVLDRHLWLNLEEIRDAEKMAFLDSPVLPKGLFGPAIDWFAEQFSEAQKMSQALRQVLPKRSGSMTASRQKAPATQPAKPVPPQQQKSEPGFQQQHPRTAKWYPYPKRQGPPPSSNVGPRASKAVLIQQQGRRGGQFSPRLEYSLHSSIPSVRALWAAFKPLHAARLLFEQLFAGFGGRFRGLPVTKQRLSCWIVDAIALAYTSAGLQCPIGVRAHSTRAMAFSWAWSSAISIDEICAATGWSSPSTISRFYNLTVPGLQGPFTKCFEIGFAEQVVLYLLIAQHDWTRSLYTDVTSVP</sequence>
<feature type="region of interest" description="Disordered" evidence="2">
    <location>
        <begin position="64"/>
        <end position="124"/>
    </location>
</feature>
<dbReference type="PANTHER" id="PTHR35617:SF3">
    <property type="entry name" value="CORE-BINDING (CB) DOMAIN-CONTAINING PROTEIN"/>
    <property type="match status" value="1"/>
</dbReference>
<dbReference type="EMBL" id="JACTAM010000018">
    <property type="protein sequence ID" value="KAI2653799.1"/>
    <property type="molecule type" value="Genomic_DNA"/>
</dbReference>
<proteinExistence type="predicted"/>
<dbReference type="GO" id="GO:0016874">
    <property type="term" value="F:ligase activity"/>
    <property type="evidence" value="ECO:0007669"/>
    <property type="project" value="UniProtKB-KW"/>
</dbReference>
<keyword evidence="3" id="KW-0436">Ligase</keyword>
<dbReference type="InterPro" id="IPR011010">
    <property type="entry name" value="DNA_brk_join_enz"/>
</dbReference>
<organism evidence="3 4">
    <name type="scientific">Labeo rohita</name>
    <name type="common">Indian major carp</name>
    <name type="synonym">Cyprinus rohita</name>
    <dbReference type="NCBI Taxonomy" id="84645"/>
    <lineage>
        <taxon>Eukaryota</taxon>
        <taxon>Metazoa</taxon>
        <taxon>Chordata</taxon>
        <taxon>Craniata</taxon>
        <taxon>Vertebrata</taxon>
        <taxon>Euteleostomi</taxon>
        <taxon>Actinopterygii</taxon>
        <taxon>Neopterygii</taxon>
        <taxon>Teleostei</taxon>
        <taxon>Ostariophysi</taxon>
        <taxon>Cypriniformes</taxon>
        <taxon>Cyprinidae</taxon>
        <taxon>Labeoninae</taxon>
        <taxon>Labeonini</taxon>
        <taxon>Labeo</taxon>
    </lineage>
</organism>
<keyword evidence="4" id="KW-1185">Reference proteome</keyword>
<protein>
    <submittedName>
        <fullName evidence="3">Leucine--tRNA ligase</fullName>
    </submittedName>
</protein>
<evidence type="ECO:0000313" key="4">
    <source>
        <dbReference type="Proteomes" id="UP000830375"/>
    </source>
</evidence>
<comment type="caution">
    <text evidence="3">The sequence shown here is derived from an EMBL/GenBank/DDBJ whole genome shotgun (WGS) entry which is preliminary data.</text>
</comment>
<dbReference type="SUPFAM" id="SSF56349">
    <property type="entry name" value="DNA breaking-rejoining enzymes"/>
    <property type="match status" value="1"/>
</dbReference>
<dbReference type="Proteomes" id="UP000830375">
    <property type="component" value="Unassembled WGS sequence"/>
</dbReference>
<accession>A0ABQ8LT19</accession>
<evidence type="ECO:0000256" key="2">
    <source>
        <dbReference type="SAM" id="MobiDB-lite"/>
    </source>
</evidence>
<evidence type="ECO:0000256" key="1">
    <source>
        <dbReference type="ARBA" id="ARBA00023172"/>
    </source>
</evidence>